<dbReference type="Proteomes" id="UP000606194">
    <property type="component" value="Unassembled WGS sequence"/>
</dbReference>
<proteinExistence type="predicted"/>
<organism evidence="1 2">
    <name type="scientific">Streptomyces humidus</name>
    <dbReference type="NCBI Taxonomy" id="52259"/>
    <lineage>
        <taxon>Bacteria</taxon>
        <taxon>Bacillati</taxon>
        <taxon>Actinomycetota</taxon>
        <taxon>Actinomycetes</taxon>
        <taxon>Kitasatosporales</taxon>
        <taxon>Streptomycetaceae</taxon>
        <taxon>Streptomyces</taxon>
    </lineage>
</organism>
<name>A0A918G2X7_9ACTN</name>
<comment type="caution">
    <text evidence="1">The sequence shown here is derived from an EMBL/GenBank/DDBJ whole genome shotgun (WGS) entry which is preliminary data.</text>
</comment>
<sequence>MALSPGERVQKRGMSKGIPALTNALSHSHYSMLDVDQAPETPGLYAWYVSFRASPHDWKMKPSPEGDQAIEGFLRLLSKYAGYYEPLPIALRGRGSYGAAWEGELELDTPLRDPDEGSHAASAEEDKRLAILMNSLDSEERRRVMATILEMASPVFSSPLYIGVAENLRERLRTHRRDFTKAYDWLREHPEDAETVRTKGKTFGARAAARNMAMGHLEAWVIDLGDQADNAVTIKHLRNTAESAEWLLHRLYAPILGRQ</sequence>
<reference evidence="1" key="1">
    <citation type="journal article" date="2014" name="Int. J. Syst. Evol. Microbiol.">
        <title>Complete genome sequence of Corynebacterium casei LMG S-19264T (=DSM 44701T), isolated from a smear-ripened cheese.</title>
        <authorList>
            <consortium name="US DOE Joint Genome Institute (JGI-PGF)"/>
            <person name="Walter F."/>
            <person name="Albersmeier A."/>
            <person name="Kalinowski J."/>
            <person name="Ruckert C."/>
        </authorList>
    </citation>
    <scope>NUCLEOTIDE SEQUENCE</scope>
    <source>
        <strain evidence="1">JCM 4386</strain>
    </source>
</reference>
<protein>
    <submittedName>
        <fullName evidence="1">Uncharacterized protein</fullName>
    </submittedName>
</protein>
<keyword evidence="2" id="KW-1185">Reference proteome</keyword>
<evidence type="ECO:0000313" key="1">
    <source>
        <dbReference type="EMBL" id="GGS15227.1"/>
    </source>
</evidence>
<reference evidence="1" key="2">
    <citation type="submission" date="2020-09" db="EMBL/GenBank/DDBJ databases">
        <authorList>
            <person name="Sun Q."/>
            <person name="Ohkuma M."/>
        </authorList>
    </citation>
    <scope>NUCLEOTIDE SEQUENCE</scope>
    <source>
        <strain evidence="1">JCM 4386</strain>
    </source>
</reference>
<evidence type="ECO:0000313" key="2">
    <source>
        <dbReference type="Proteomes" id="UP000606194"/>
    </source>
</evidence>
<dbReference type="EMBL" id="BMTL01000031">
    <property type="protein sequence ID" value="GGS15227.1"/>
    <property type="molecule type" value="Genomic_DNA"/>
</dbReference>
<dbReference type="AlphaFoldDB" id="A0A918G2X7"/>
<gene>
    <name evidence="1" type="ORF">GCM10010269_63090</name>
</gene>
<accession>A0A918G2X7</accession>